<dbReference type="EMBL" id="PHWZ01000223">
    <property type="protein sequence ID" value="TEY56929.1"/>
    <property type="molecule type" value="Genomic_DNA"/>
</dbReference>
<accession>A0A4Y8CY10</accession>
<comment type="caution">
    <text evidence="1">The sequence shown here is derived from an EMBL/GenBank/DDBJ whole genome shotgun (WGS) entry which is preliminary data.</text>
</comment>
<evidence type="ECO:0000313" key="1">
    <source>
        <dbReference type="EMBL" id="TEY56929.1"/>
    </source>
</evidence>
<name>A0A4Y8CY10_9HELO</name>
<dbReference type="Proteomes" id="UP000297299">
    <property type="component" value="Unassembled WGS sequence"/>
</dbReference>
<reference evidence="1 2" key="1">
    <citation type="submission" date="2017-11" db="EMBL/GenBank/DDBJ databases">
        <title>Comparative genomics of Botrytis spp.</title>
        <authorList>
            <person name="Valero-Jimenez C.A."/>
            <person name="Tapia P."/>
            <person name="Veloso J."/>
            <person name="Silva-Moreno E."/>
            <person name="Staats M."/>
            <person name="Valdes J.H."/>
            <person name="Van Kan J.A.L."/>
        </authorList>
    </citation>
    <scope>NUCLEOTIDE SEQUENCE [LARGE SCALE GENOMIC DNA]</scope>
    <source>
        <strain evidence="1 2">MUCL2830</strain>
    </source>
</reference>
<keyword evidence="2" id="KW-1185">Reference proteome</keyword>
<gene>
    <name evidence="1" type="ORF">BOTCAL_0223g00080</name>
</gene>
<organism evidence="1 2">
    <name type="scientific">Botryotinia calthae</name>
    <dbReference type="NCBI Taxonomy" id="38488"/>
    <lineage>
        <taxon>Eukaryota</taxon>
        <taxon>Fungi</taxon>
        <taxon>Dikarya</taxon>
        <taxon>Ascomycota</taxon>
        <taxon>Pezizomycotina</taxon>
        <taxon>Leotiomycetes</taxon>
        <taxon>Helotiales</taxon>
        <taxon>Sclerotiniaceae</taxon>
        <taxon>Botryotinia</taxon>
    </lineage>
</organism>
<evidence type="ECO:0000313" key="2">
    <source>
        <dbReference type="Proteomes" id="UP000297299"/>
    </source>
</evidence>
<proteinExistence type="predicted"/>
<protein>
    <submittedName>
        <fullName evidence="1">Uncharacterized protein</fullName>
    </submittedName>
</protein>
<sequence length="68" mass="7282">MAGAGMIAPGSPIARENLTGICHCDHTQDKKLNVLGLGFGFGFGYGMLNIDQSKNEQCDIKGREDLVQ</sequence>
<dbReference type="AlphaFoldDB" id="A0A4Y8CY10"/>